<dbReference type="NCBIfam" id="TIGR00730">
    <property type="entry name" value="Rossman fold protein, TIGR00730 family"/>
    <property type="match status" value="1"/>
</dbReference>
<dbReference type="InterPro" id="IPR005269">
    <property type="entry name" value="LOG"/>
</dbReference>
<keyword evidence="4" id="KW-1185">Reference proteome</keyword>
<dbReference type="Pfam" id="PF03641">
    <property type="entry name" value="Lysine_decarbox"/>
    <property type="match status" value="1"/>
</dbReference>
<evidence type="ECO:0000256" key="2">
    <source>
        <dbReference type="RuleBase" id="RU363015"/>
    </source>
</evidence>
<dbReference type="SUPFAM" id="SSF102405">
    <property type="entry name" value="MCP/YpsA-like"/>
    <property type="match status" value="1"/>
</dbReference>
<evidence type="ECO:0000313" key="4">
    <source>
        <dbReference type="Proteomes" id="UP001223144"/>
    </source>
</evidence>
<dbReference type="InterPro" id="IPR031100">
    <property type="entry name" value="LOG_fam"/>
</dbReference>
<dbReference type="EC" id="3.2.2.n1" evidence="2"/>
<name>A0ABT6HPG8_9ACTN</name>
<keyword evidence="2" id="KW-0203">Cytokinin biosynthesis</keyword>
<keyword evidence="2" id="KW-0378">Hydrolase</keyword>
<comment type="catalytic activity">
    <reaction evidence="2">
        <text>N(6)-(dimethylallyl)adenosine 5'-phosphate + H2O = N(6)-dimethylallyladenine + D-ribose 5-phosphate</text>
        <dbReference type="Rhea" id="RHEA:48560"/>
        <dbReference type="ChEBI" id="CHEBI:15377"/>
        <dbReference type="ChEBI" id="CHEBI:17660"/>
        <dbReference type="ChEBI" id="CHEBI:57526"/>
        <dbReference type="ChEBI" id="CHEBI:78346"/>
        <dbReference type="EC" id="3.2.2.n1"/>
    </reaction>
</comment>
<dbReference type="PANTHER" id="PTHR31223">
    <property type="entry name" value="LOG FAMILY PROTEIN YJL055W"/>
    <property type="match status" value="1"/>
</dbReference>
<proteinExistence type="inferred from homology"/>
<organism evidence="3 4">
    <name type="scientific">Streptomyces chengmaiensis</name>
    <dbReference type="NCBI Taxonomy" id="3040919"/>
    <lineage>
        <taxon>Bacteria</taxon>
        <taxon>Bacillati</taxon>
        <taxon>Actinomycetota</taxon>
        <taxon>Actinomycetes</taxon>
        <taxon>Kitasatosporales</taxon>
        <taxon>Streptomycetaceae</taxon>
        <taxon>Streptomyces</taxon>
    </lineage>
</organism>
<dbReference type="RefSeq" id="WP_279929190.1">
    <property type="nucleotide sequence ID" value="NZ_JARWBG010000019.1"/>
</dbReference>
<evidence type="ECO:0000256" key="1">
    <source>
        <dbReference type="ARBA" id="ARBA00006763"/>
    </source>
</evidence>
<dbReference type="EMBL" id="JARWBG010000019">
    <property type="protein sequence ID" value="MDH2390608.1"/>
    <property type="molecule type" value="Genomic_DNA"/>
</dbReference>
<comment type="caution">
    <text evidence="3">The sequence shown here is derived from an EMBL/GenBank/DDBJ whole genome shotgun (WGS) entry which is preliminary data.</text>
</comment>
<comment type="catalytic activity">
    <reaction evidence="2">
        <text>9-ribosyl-trans-zeatin 5'-phosphate + H2O = trans-zeatin + D-ribose 5-phosphate</text>
        <dbReference type="Rhea" id="RHEA:48564"/>
        <dbReference type="ChEBI" id="CHEBI:15377"/>
        <dbReference type="ChEBI" id="CHEBI:16522"/>
        <dbReference type="ChEBI" id="CHEBI:78346"/>
        <dbReference type="ChEBI" id="CHEBI:87947"/>
        <dbReference type="EC" id="3.2.2.n1"/>
    </reaction>
</comment>
<dbReference type="Gene3D" id="3.40.50.450">
    <property type="match status" value="1"/>
</dbReference>
<comment type="similarity">
    <text evidence="1 2">Belongs to the LOG family.</text>
</comment>
<evidence type="ECO:0000313" key="3">
    <source>
        <dbReference type="EMBL" id="MDH2390608.1"/>
    </source>
</evidence>
<sequence>MRRSDIKSICIFCGSLGENSRIYAEAARSVARLLAEKKVTLVYGGARTGLMGVLADAALSAGGKVVGVIPQELMEFRNPRLTQTFVVKDMHQRKAQMARMADAFIALPGGLGTMEELFETWTWSQLGIHSKPCGLMNVAGFYDNLLAQAETMLREGFVLPCYRQILITGDDPEELMEKLHSFETPSPKREWVT</sequence>
<reference evidence="3 4" key="1">
    <citation type="submission" date="2023-04" db="EMBL/GenBank/DDBJ databases">
        <title>Streptomyces chengmaiensis sp. nov. isolated from the stem of mangrove plant in Hainan.</title>
        <authorList>
            <person name="Huang X."/>
            <person name="Zhou S."/>
            <person name="Chu X."/>
            <person name="Xie Y."/>
            <person name="Lin Y."/>
        </authorList>
    </citation>
    <scope>NUCLEOTIDE SEQUENCE [LARGE SCALE GENOMIC DNA]</scope>
    <source>
        <strain evidence="3 4">HNM0663</strain>
    </source>
</reference>
<dbReference type="Proteomes" id="UP001223144">
    <property type="component" value="Unassembled WGS sequence"/>
</dbReference>
<protein>
    <recommendedName>
        <fullName evidence="2">Cytokinin riboside 5'-monophosphate phosphoribohydrolase</fullName>
        <ecNumber evidence="2">3.2.2.n1</ecNumber>
    </recommendedName>
</protein>
<accession>A0ABT6HPG8</accession>
<gene>
    <name evidence="3" type="ORF">QCN29_17780</name>
</gene>
<dbReference type="PANTHER" id="PTHR31223:SF70">
    <property type="entry name" value="LOG FAMILY PROTEIN YJL055W"/>
    <property type="match status" value="1"/>
</dbReference>